<dbReference type="InterPro" id="IPR000863">
    <property type="entry name" value="Sulfotransferase_dom"/>
</dbReference>
<evidence type="ECO:0000259" key="3">
    <source>
        <dbReference type="Pfam" id="PF00685"/>
    </source>
</evidence>
<feature type="domain" description="Sulfotransferase" evidence="3">
    <location>
        <begin position="77"/>
        <end position="309"/>
    </location>
</feature>
<evidence type="ECO:0000256" key="2">
    <source>
        <dbReference type="ARBA" id="ARBA00022679"/>
    </source>
</evidence>
<dbReference type="EMBL" id="CAJHNH020003569">
    <property type="protein sequence ID" value="CAG5129584.1"/>
    <property type="molecule type" value="Genomic_DNA"/>
</dbReference>
<keyword evidence="2" id="KW-0808">Transferase</keyword>
<dbReference type="Proteomes" id="UP000678393">
    <property type="component" value="Unassembled WGS sequence"/>
</dbReference>
<dbReference type="Gene3D" id="3.40.50.300">
    <property type="entry name" value="P-loop containing nucleotide triphosphate hydrolases"/>
    <property type="match status" value="1"/>
</dbReference>
<evidence type="ECO:0000313" key="5">
    <source>
        <dbReference type="Proteomes" id="UP000678393"/>
    </source>
</evidence>
<dbReference type="Pfam" id="PF00685">
    <property type="entry name" value="Sulfotransfer_1"/>
    <property type="match status" value="1"/>
</dbReference>
<dbReference type="AlphaFoldDB" id="A0A8S3ZJ37"/>
<reference evidence="4" key="1">
    <citation type="submission" date="2021-04" db="EMBL/GenBank/DDBJ databases">
        <authorList>
            <consortium name="Molecular Ecology Group"/>
        </authorList>
    </citation>
    <scope>NUCLEOTIDE SEQUENCE</scope>
</reference>
<dbReference type="InterPro" id="IPR027417">
    <property type="entry name" value="P-loop_NTPase"/>
</dbReference>
<dbReference type="PANTHER" id="PTHR11783">
    <property type="entry name" value="SULFOTRANSFERASE SULT"/>
    <property type="match status" value="1"/>
</dbReference>
<protein>
    <recommendedName>
        <fullName evidence="3">Sulfotransferase domain-containing protein</fullName>
    </recommendedName>
</protein>
<accession>A0A8S3ZJ37</accession>
<organism evidence="4 5">
    <name type="scientific">Candidula unifasciata</name>
    <dbReference type="NCBI Taxonomy" id="100452"/>
    <lineage>
        <taxon>Eukaryota</taxon>
        <taxon>Metazoa</taxon>
        <taxon>Spiralia</taxon>
        <taxon>Lophotrochozoa</taxon>
        <taxon>Mollusca</taxon>
        <taxon>Gastropoda</taxon>
        <taxon>Heterobranchia</taxon>
        <taxon>Euthyneura</taxon>
        <taxon>Panpulmonata</taxon>
        <taxon>Eupulmonata</taxon>
        <taxon>Stylommatophora</taxon>
        <taxon>Helicina</taxon>
        <taxon>Helicoidea</taxon>
        <taxon>Geomitridae</taxon>
        <taxon>Candidula</taxon>
    </lineage>
</organism>
<proteinExistence type="inferred from homology"/>
<dbReference type="SUPFAM" id="SSF52540">
    <property type="entry name" value="P-loop containing nucleoside triphosphate hydrolases"/>
    <property type="match status" value="1"/>
</dbReference>
<evidence type="ECO:0000256" key="1">
    <source>
        <dbReference type="ARBA" id="ARBA00005771"/>
    </source>
</evidence>
<name>A0A8S3ZJ37_9EUPU</name>
<gene>
    <name evidence="4" type="ORF">CUNI_LOCUS15142</name>
</gene>
<evidence type="ECO:0000313" key="4">
    <source>
        <dbReference type="EMBL" id="CAG5129584.1"/>
    </source>
</evidence>
<dbReference type="GO" id="GO:0008146">
    <property type="term" value="F:sulfotransferase activity"/>
    <property type="evidence" value="ECO:0007669"/>
    <property type="project" value="InterPro"/>
</dbReference>
<comment type="similarity">
    <text evidence="1">Belongs to the sulfotransferase 1 family.</text>
</comment>
<comment type="caution">
    <text evidence="4">The sequence shown here is derived from an EMBL/GenBank/DDBJ whole genome shotgun (WGS) entry which is preliminary data.</text>
</comment>
<keyword evidence="5" id="KW-1185">Reference proteome</keyword>
<sequence length="318" mass="36693">MKLSGTDPYLPQKSHKLLALVVLFQNLRINEIDGLPDERNISDEDGNSLKVGVLDGRLVPPFGESNYRKLPDIPIRDDDVVLIGYPKAGCQWTWQILSMIVAGKSCYSELGKVISFLEFASREMIDELPSRRILNTHLWLDYVPRQVTEKKTKIVFTVRNPKDTAVSFYNHYKSLINLYGYKGPFNKWFPLYMEGQVDYGSYFDYHQEWDRAIDNNPDLPILIVSYEDMKEDLPREIRKLSEFVGATLSDQQVESIAQAARFDTMKQALNARVSHKLLRKGEVGDWKNWLTVAQSEMVDAAVEQKLKGTRFVFPRYTI</sequence>
<dbReference type="OrthoDB" id="205623at2759"/>